<sequence>MKTAATPRFEVYLSDDGLAEIDGERIVPEPGHAVQEAVLNRLQWLAQQHAAPVTATVNGSADTVHFVLEVLPDGSSRLIDDQTEEAPTPESEAAPVSAVAAVDAPVRSPDSSAVAAAIARARATATASRASTADRRLARAATGYLSQEHTAQLAHIHGLEAEGRVYEAFVGATALREALSASLGPEHAGTVEARAVEAYLAHLHGSHREATTLALGVARIRCRSGDEQAPADVARATAAWRRLDDRRALLTHGTELLLMWDALQSRDLLTPTYEELAQHVRHQVAHLSSNRKNGSTGLRESLFL</sequence>
<accession>A0ABV9X5I3</accession>
<gene>
    <name evidence="1" type="ORF">ACFPRC_37480</name>
</gene>
<comment type="caution">
    <text evidence="1">The sequence shown here is derived from an EMBL/GenBank/DDBJ whole genome shotgun (WGS) entry which is preliminary data.</text>
</comment>
<proteinExistence type="predicted"/>
<dbReference type="RefSeq" id="WP_344505200.1">
    <property type="nucleotide sequence ID" value="NZ_BAAATN010000026.1"/>
</dbReference>
<organism evidence="1 2">
    <name type="scientific">Streptomyces lienomycini</name>
    <dbReference type="NCBI Taxonomy" id="284035"/>
    <lineage>
        <taxon>Bacteria</taxon>
        <taxon>Bacillati</taxon>
        <taxon>Actinomycetota</taxon>
        <taxon>Actinomycetes</taxon>
        <taxon>Kitasatosporales</taxon>
        <taxon>Streptomycetaceae</taxon>
        <taxon>Streptomyces</taxon>
    </lineage>
</organism>
<reference evidence="2" key="1">
    <citation type="journal article" date="2019" name="Int. J. Syst. Evol. Microbiol.">
        <title>The Global Catalogue of Microorganisms (GCM) 10K type strain sequencing project: providing services to taxonomists for standard genome sequencing and annotation.</title>
        <authorList>
            <consortium name="The Broad Institute Genomics Platform"/>
            <consortium name="The Broad Institute Genome Sequencing Center for Infectious Disease"/>
            <person name="Wu L."/>
            <person name="Ma J."/>
        </authorList>
    </citation>
    <scope>NUCLEOTIDE SEQUENCE [LARGE SCALE GENOMIC DNA]</scope>
    <source>
        <strain evidence="2">CGMCC 4.1542</strain>
    </source>
</reference>
<keyword evidence="2" id="KW-1185">Reference proteome</keyword>
<dbReference type="EMBL" id="JBHSJO010000003">
    <property type="protein sequence ID" value="MFC5020507.1"/>
    <property type="molecule type" value="Genomic_DNA"/>
</dbReference>
<evidence type="ECO:0000313" key="2">
    <source>
        <dbReference type="Proteomes" id="UP001595855"/>
    </source>
</evidence>
<protein>
    <submittedName>
        <fullName evidence="1">Uncharacterized protein</fullName>
    </submittedName>
</protein>
<evidence type="ECO:0000313" key="1">
    <source>
        <dbReference type="EMBL" id="MFC5020507.1"/>
    </source>
</evidence>
<dbReference type="Proteomes" id="UP001595855">
    <property type="component" value="Unassembled WGS sequence"/>
</dbReference>
<name>A0ABV9X5I3_9ACTN</name>